<name>A0A067N745_BOTB1</name>
<accession>A0A067N745</accession>
<dbReference type="InParanoid" id="A0A067N745"/>
<feature type="compositionally biased region" description="Pro residues" evidence="1">
    <location>
        <begin position="147"/>
        <end position="157"/>
    </location>
</feature>
<keyword evidence="3" id="KW-1185">Reference proteome</keyword>
<sequence>MIVKRKGNDGMDSEGLIQDRDERKPAAERRDSVPVKISVLRFNPLDDDTRLPGDVYIATPTWNHLINTPLDPDAEWTSRFLRTPDSARINPSESRPEPAFQTTSGEILPYSLPTVPDPARLVPRNHDFIEPSLPEPHSPFSAHFLPSLPPSRTPSPEPIESGWKRGMIVKRKGNDGMDSEGLIQDRDERK</sequence>
<feature type="compositionally biased region" description="Basic and acidic residues" evidence="1">
    <location>
        <begin position="17"/>
        <end position="31"/>
    </location>
</feature>
<feature type="region of interest" description="Disordered" evidence="1">
    <location>
        <begin position="1"/>
        <end position="31"/>
    </location>
</feature>
<evidence type="ECO:0000313" key="2">
    <source>
        <dbReference type="EMBL" id="KDQ19611.1"/>
    </source>
</evidence>
<protein>
    <submittedName>
        <fullName evidence="2">Uncharacterized protein</fullName>
    </submittedName>
</protein>
<reference evidence="3" key="1">
    <citation type="journal article" date="2014" name="Proc. Natl. Acad. Sci. U.S.A.">
        <title>Extensive sampling of basidiomycete genomes demonstrates inadequacy of the white-rot/brown-rot paradigm for wood decay fungi.</title>
        <authorList>
            <person name="Riley R."/>
            <person name="Salamov A.A."/>
            <person name="Brown D.W."/>
            <person name="Nagy L.G."/>
            <person name="Floudas D."/>
            <person name="Held B.W."/>
            <person name="Levasseur A."/>
            <person name="Lombard V."/>
            <person name="Morin E."/>
            <person name="Otillar R."/>
            <person name="Lindquist E.A."/>
            <person name="Sun H."/>
            <person name="LaButti K.M."/>
            <person name="Schmutz J."/>
            <person name="Jabbour D."/>
            <person name="Luo H."/>
            <person name="Baker S.E."/>
            <person name="Pisabarro A.G."/>
            <person name="Walton J.D."/>
            <person name="Blanchette R.A."/>
            <person name="Henrissat B."/>
            <person name="Martin F."/>
            <person name="Cullen D."/>
            <person name="Hibbett D.S."/>
            <person name="Grigoriev I.V."/>
        </authorList>
    </citation>
    <scope>NUCLEOTIDE SEQUENCE [LARGE SCALE GENOMIC DNA]</scope>
    <source>
        <strain evidence="3">FD-172 SS1</strain>
    </source>
</reference>
<dbReference type="Proteomes" id="UP000027195">
    <property type="component" value="Unassembled WGS sequence"/>
</dbReference>
<feature type="region of interest" description="Disordered" evidence="1">
    <location>
        <begin position="140"/>
        <end position="190"/>
    </location>
</feature>
<dbReference type="HOGENOM" id="CLU_1427769_0_0_1"/>
<evidence type="ECO:0000256" key="1">
    <source>
        <dbReference type="SAM" id="MobiDB-lite"/>
    </source>
</evidence>
<organism evidence="2 3">
    <name type="scientific">Botryobasidium botryosum (strain FD-172 SS1)</name>
    <dbReference type="NCBI Taxonomy" id="930990"/>
    <lineage>
        <taxon>Eukaryota</taxon>
        <taxon>Fungi</taxon>
        <taxon>Dikarya</taxon>
        <taxon>Basidiomycota</taxon>
        <taxon>Agaricomycotina</taxon>
        <taxon>Agaricomycetes</taxon>
        <taxon>Cantharellales</taxon>
        <taxon>Botryobasidiaceae</taxon>
        <taxon>Botryobasidium</taxon>
    </lineage>
</organism>
<proteinExistence type="predicted"/>
<dbReference type="EMBL" id="KL198019">
    <property type="protein sequence ID" value="KDQ19611.1"/>
    <property type="molecule type" value="Genomic_DNA"/>
</dbReference>
<gene>
    <name evidence="2" type="ORF">BOTBODRAFT_170678</name>
</gene>
<evidence type="ECO:0000313" key="3">
    <source>
        <dbReference type="Proteomes" id="UP000027195"/>
    </source>
</evidence>
<dbReference type="AlphaFoldDB" id="A0A067N745"/>